<proteinExistence type="predicted"/>
<evidence type="ECO:0000313" key="2">
    <source>
        <dbReference type="EMBL" id="CAD9693502.1"/>
    </source>
</evidence>
<feature type="compositionally biased region" description="Polar residues" evidence="1">
    <location>
        <begin position="114"/>
        <end position="129"/>
    </location>
</feature>
<gene>
    <name evidence="2" type="ORF">QSP1433_LOCUS11729</name>
</gene>
<accession>A0A7S2S9C1</accession>
<feature type="compositionally biased region" description="Low complexity" evidence="1">
    <location>
        <begin position="87"/>
        <end position="113"/>
    </location>
</feature>
<reference evidence="2" key="1">
    <citation type="submission" date="2021-01" db="EMBL/GenBank/DDBJ databases">
        <authorList>
            <person name="Corre E."/>
            <person name="Pelletier E."/>
            <person name="Niang G."/>
            <person name="Scheremetjew M."/>
            <person name="Finn R."/>
            <person name="Kale V."/>
            <person name="Holt S."/>
            <person name="Cochrane G."/>
            <person name="Meng A."/>
            <person name="Brown T."/>
            <person name="Cohen L."/>
        </authorList>
    </citation>
    <scope>NUCLEOTIDE SEQUENCE</scope>
    <source>
        <strain evidence="2">NY070348D</strain>
    </source>
</reference>
<feature type="compositionally biased region" description="Polar residues" evidence="1">
    <location>
        <begin position="68"/>
        <end position="86"/>
    </location>
</feature>
<name>A0A7S2S9C1_9STRA</name>
<sequence>MVTISKVLDSLENFLQDFGAMDFESMDLGEDAFFEEEIDWDDLSTILAVPPSRGEEHLQRIKGETQGLAETNATNSKTRNIPTTNHQTQKVTVSTTKVQTQKTTLPTTKDQTQNLPTTRDQSPTASAQTPKKLRLYLSANCVSTYKTPS</sequence>
<dbReference type="EMBL" id="HBHK01018616">
    <property type="protein sequence ID" value="CAD9693502.1"/>
    <property type="molecule type" value="Transcribed_RNA"/>
</dbReference>
<feature type="region of interest" description="Disordered" evidence="1">
    <location>
        <begin position="68"/>
        <end position="131"/>
    </location>
</feature>
<organism evidence="2">
    <name type="scientific">Mucochytrium quahogii</name>
    <dbReference type="NCBI Taxonomy" id="96639"/>
    <lineage>
        <taxon>Eukaryota</taxon>
        <taxon>Sar</taxon>
        <taxon>Stramenopiles</taxon>
        <taxon>Bigyra</taxon>
        <taxon>Labyrinthulomycetes</taxon>
        <taxon>Thraustochytrida</taxon>
        <taxon>Thraustochytriidae</taxon>
        <taxon>Mucochytrium</taxon>
    </lineage>
</organism>
<evidence type="ECO:0000256" key="1">
    <source>
        <dbReference type="SAM" id="MobiDB-lite"/>
    </source>
</evidence>
<dbReference type="AlphaFoldDB" id="A0A7S2S9C1"/>
<protein>
    <submittedName>
        <fullName evidence="2">Uncharacterized protein</fullName>
    </submittedName>
</protein>